<dbReference type="OMA" id="TITKICA"/>
<dbReference type="InParanoid" id="A0A078AT25"/>
<dbReference type="OrthoDB" id="10256179at2759"/>
<dbReference type="PRINTS" id="PR00633">
    <property type="entry name" value="RCCNDNSATION"/>
</dbReference>
<name>A0A078AT25_STYLE</name>
<dbReference type="InterPro" id="IPR051553">
    <property type="entry name" value="Ran_GTPase-activating"/>
</dbReference>
<feature type="region of interest" description="Disordered" evidence="3">
    <location>
        <begin position="1245"/>
        <end position="1273"/>
    </location>
</feature>
<dbReference type="PROSITE" id="PS00626">
    <property type="entry name" value="RCC1_2"/>
    <property type="match status" value="1"/>
</dbReference>
<organism evidence="4 5">
    <name type="scientific">Stylonychia lemnae</name>
    <name type="common">Ciliate</name>
    <dbReference type="NCBI Taxonomy" id="5949"/>
    <lineage>
        <taxon>Eukaryota</taxon>
        <taxon>Sar</taxon>
        <taxon>Alveolata</taxon>
        <taxon>Ciliophora</taxon>
        <taxon>Intramacronucleata</taxon>
        <taxon>Spirotrichea</taxon>
        <taxon>Stichotrichia</taxon>
        <taxon>Sporadotrichida</taxon>
        <taxon>Oxytrichidae</taxon>
        <taxon>Stylonychinae</taxon>
        <taxon>Stylonychia</taxon>
    </lineage>
</organism>
<dbReference type="Gene3D" id="2.130.10.30">
    <property type="entry name" value="Regulator of chromosome condensation 1/beta-lactamase-inhibitor protein II"/>
    <property type="match status" value="2"/>
</dbReference>
<dbReference type="PANTHER" id="PTHR45982">
    <property type="entry name" value="REGULATOR OF CHROMOSOME CONDENSATION"/>
    <property type="match status" value="1"/>
</dbReference>
<reference evidence="4 5" key="1">
    <citation type="submission" date="2014-06" db="EMBL/GenBank/DDBJ databases">
        <authorList>
            <person name="Swart Estienne"/>
        </authorList>
    </citation>
    <scope>NUCLEOTIDE SEQUENCE [LARGE SCALE GENOMIC DNA]</scope>
    <source>
        <strain evidence="4 5">130c</strain>
    </source>
</reference>
<evidence type="ECO:0000256" key="2">
    <source>
        <dbReference type="SAM" id="Coils"/>
    </source>
</evidence>
<dbReference type="PROSITE" id="PS50012">
    <property type="entry name" value="RCC1_3"/>
    <property type="match status" value="4"/>
</dbReference>
<feature type="coiled-coil region" evidence="2">
    <location>
        <begin position="1667"/>
        <end position="1694"/>
    </location>
</feature>
<feature type="repeat" description="RCC1" evidence="1">
    <location>
        <begin position="230"/>
        <end position="281"/>
    </location>
</feature>
<dbReference type="PANTHER" id="PTHR45982:SF1">
    <property type="entry name" value="REGULATOR OF CHROMOSOME CONDENSATION"/>
    <property type="match status" value="1"/>
</dbReference>
<evidence type="ECO:0000313" key="5">
    <source>
        <dbReference type="Proteomes" id="UP000039865"/>
    </source>
</evidence>
<evidence type="ECO:0000256" key="1">
    <source>
        <dbReference type="PROSITE-ProRule" id="PRU00235"/>
    </source>
</evidence>
<evidence type="ECO:0000313" key="4">
    <source>
        <dbReference type="EMBL" id="CDW85161.1"/>
    </source>
</evidence>
<feature type="coiled-coil region" evidence="2">
    <location>
        <begin position="1005"/>
        <end position="1070"/>
    </location>
</feature>
<feature type="region of interest" description="Disordered" evidence="3">
    <location>
        <begin position="688"/>
        <end position="744"/>
    </location>
</feature>
<feature type="repeat" description="RCC1" evidence="1">
    <location>
        <begin position="344"/>
        <end position="400"/>
    </location>
</feature>
<evidence type="ECO:0000256" key="3">
    <source>
        <dbReference type="SAM" id="MobiDB-lite"/>
    </source>
</evidence>
<feature type="repeat" description="RCC1" evidence="1">
    <location>
        <begin position="414"/>
        <end position="463"/>
    </location>
</feature>
<keyword evidence="2" id="KW-0175">Coiled coil</keyword>
<keyword evidence="5" id="KW-1185">Reference proteome</keyword>
<dbReference type="Pfam" id="PF00415">
    <property type="entry name" value="RCC1"/>
    <property type="match status" value="3"/>
</dbReference>
<feature type="compositionally biased region" description="Polar residues" evidence="3">
    <location>
        <begin position="841"/>
        <end position="853"/>
    </location>
</feature>
<feature type="coiled-coil region" evidence="2">
    <location>
        <begin position="1102"/>
        <end position="1245"/>
    </location>
</feature>
<feature type="repeat" description="RCC1" evidence="1">
    <location>
        <begin position="282"/>
        <end position="335"/>
    </location>
</feature>
<protein>
    <recommendedName>
        <fullName evidence="6">Regulator of chromosome condensation</fullName>
    </recommendedName>
</protein>
<dbReference type="SUPFAM" id="SSF50985">
    <property type="entry name" value="RCC1/BLIP-II"/>
    <property type="match status" value="1"/>
</dbReference>
<dbReference type="InterPro" id="IPR000408">
    <property type="entry name" value="Reg_chr_condens"/>
</dbReference>
<feature type="region of interest" description="Disordered" evidence="3">
    <location>
        <begin position="804"/>
        <end position="853"/>
    </location>
</feature>
<feature type="compositionally biased region" description="Basic and acidic residues" evidence="3">
    <location>
        <begin position="812"/>
        <end position="840"/>
    </location>
</feature>
<dbReference type="Proteomes" id="UP000039865">
    <property type="component" value="Unassembled WGS sequence"/>
</dbReference>
<gene>
    <name evidence="4" type="primary">Contig8132.g8674</name>
    <name evidence="4" type="ORF">STYLEM_14232</name>
</gene>
<feature type="compositionally biased region" description="Polar residues" evidence="3">
    <location>
        <begin position="1248"/>
        <end position="1267"/>
    </location>
</feature>
<accession>A0A078AT25</accession>
<sequence length="1733" mass="197939">MFDNDQHQANNFSANSSINHQQFNQTMQTHSFGQYNMQNQSMNYQNNSGNFNYTLKQSSNRNSNDSSTIQDPELMSPMVLHNQPQQEQLGNIYLTNHKINKNSGNYQSTKRPSTVKRNHINLLSDDEFDEDLEIENQRKLQVQAHQPPDSLLPIVDAFNDNRPLQMNQSSHKSSHIQQQQQYQLQQNQQMMLQSSYVEESSMVSSKSNNTNSNGNSIMPIQLKNNTRGSSELYVWGRNQNGQLGIEPSMKSVIKIPHLLKLNILVTQISCGKSHTALVTNEGELYTMGSNQKGQLGLGATSSKYLSSPELVEALSMYHVKMICCSRNATFALMSAQEFDANSSDIIFSWGSEKDGVLGIGSVEGPQHFPIKVMIEEENEEQLEILDMSTGKAHVAIIVRRKNEVDQSNGDVQMNSLYMWGSNKYGQLGLWDFDNRNAPTFLDVEFSPLSVCCGDSFSIVQTQQGTIYSSGSNLQGQLGQSQTVNKVSVFSQITNITLKPEVTITKICASDFSSCLLSNGEMYIWGPTPIGQFNSPQMLQDLIQNNIGIKDMSLGTSFGLIQDQNNLTYQIGSLFQESKNTTSNFQYLDNMNFEAFTCGHDFVVASSANQQYHSAQPKSRQSMKLTRSNTQSLLQYQKNIVKKRQPSDHHIYNKVHLQQQNNNMTQSSINNPMNLSIQQFNINNLNANHHQQQQQQYQQPILHQQQSMNGYSQQQQQMSQQKSQHNHYHQNNNSQSPLRISNINGLNMTTTTNNINFDNGNNLNNSTLNNFGLSSTASGQNFYNRHSNIHQSVNHANGYANILSSQQNTQQQQRRESKRQHLDSCTPVRRDLTPSQLEHRLQQTPSNSNTPSNMQLRIQNQNHLQLNHMQSYAASNTDDLLSQTLINTPQQLRRTFAGQPQHSLMSHHCMTNQATPPPYGSSCPCNNPMCMNSSYAAGFPPQSNPMMYQSIDHQSSHQQHNYHQHQVDFLIKEKQEMHHQLNVEIQRRLLQEKELNEAFKQLDGINSQHQQNIHELTQMLDLHKRDNDSLMNQVTELEHDTQALKEANETLQEELTNYKQLYEDLQSKQQTMVRENEYLKTRVELSQQIQITQSNTGVSNEKIKEIEDTLQKKNKEIYDLTVQLGCLKEENNQLKKDNEEMSLDFSERLQHQQIRAEADYMVVQDENEQLRSTIEQLKVIREEVQQLKVLQEEKNAKMEDMQNLIDKLQDEIELKDDNEKIQQREISILHQEQDKLLKELKKLQSQQKFNPKQTKQNQKNLHLSTTMPDDNDGFDIEDLRRAADDILREQSLVNSMVFKSNITPINRSNMASIVVNLDHSHNSQPPSDNLDCINQKTQIINLIETPIESHRNSSFYQPVISAHTNGQSYMQSHFRMNDRNHQTNLQNSQSMHQNHLQNTLTPKELMYQKLKQSMISGKDSRSTTNREQGCLQVPPQQRRKSTQAQYSQNVKNLRSSKSGGNMKFKATTSRINNMSNVARSTDQNINPDSHLQNAITNAHSNTKSIYHQQQQKRESIQNMPAQQKSPIAFTKKKSVNNLMPNQRSIECFDHPLDALNHTVFIDQTNKSPLKQMTKGIQQSQTTTNSQLASKNFNQLNQALGQNKYDKNHYSNNTAMGNNENINAGESITAQITGKVISGGGKISQAHTPKQKLVKDSSKGSLFDMKHKLQDIQHNKQYLEKKIYEYEKKLNELKGTSTQNVGGDLNNRLGQTFNNTSQNTKLNTLSGSLLEKVFK</sequence>
<feature type="region of interest" description="Disordered" evidence="3">
    <location>
        <begin position="1412"/>
        <end position="1461"/>
    </location>
</feature>
<feature type="compositionally biased region" description="Polar residues" evidence="3">
    <location>
        <begin position="1441"/>
        <end position="1458"/>
    </location>
</feature>
<dbReference type="EMBL" id="CCKQ01013495">
    <property type="protein sequence ID" value="CDW85161.1"/>
    <property type="molecule type" value="Genomic_DNA"/>
</dbReference>
<evidence type="ECO:0008006" key="6">
    <source>
        <dbReference type="Google" id="ProtNLM"/>
    </source>
</evidence>
<dbReference type="InterPro" id="IPR009091">
    <property type="entry name" value="RCC1/BLIP-II"/>
</dbReference>
<proteinExistence type="predicted"/>